<keyword evidence="1 8" id="KW-0963">Cytoplasm</keyword>
<dbReference type="KEGG" id="nga:Ngar_c01180"/>
<evidence type="ECO:0000256" key="5">
    <source>
        <dbReference type="ARBA" id="ARBA00022759"/>
    </source>
</evidence>
<proteinExistence type="inferred from homology"/>
<dbReference type="PANTHER" id="PTHR14742">
    <property type="entry name" value="RIBONUCLEASE P SUBUNIT P21"/>
    <property type="match status" value="1"/>
</dbReference>
<keyword evidence="2 8" id="KW-0819">tRNA processing</keyword>
<dbReference type="AlphaFoldDB" id="K0IE23"/>
<evidence type="ECO:0000313" key="9">
    <source>
        <dbReference type="EMBL" id="AFU57068.1"/>
    </source>
</evidence>
<comment type="subcellular location">
    <subcellularLocation>
        <location evidence="8">Cytoplasm</location>
    </subcellularLocation>
</comment>
<comment type="subunit">
    <text evidence="8">Consists of a catalytic RNA component and at least 4-5 protein subunits.</text>
</comment>
<feature type="binding site" evidence="8">
    <location>
        <position position="61"/>
    </location>
    <ligand>
        <name>Zn(2+)</name>
        <dbReference type="ChEBI" id="CHEBI:29105"/>
    </ligand>
</feature>
<comment type="function">
    <text evidence="8">Part of ribonuclease P, a protein complex that generates mature tRNA molecules by cleaving their 5'-ends.</text>
</comment>
<dbReference type="Proteomes" id="UP000008037">
    <property type="component" value="Chromosome"/>
</dbReference>
<dbReference type="EMBL" id="CP002408">
    <property type="protein sequence ID" value="AFU57068.1"/>
    <property type="molecule type" value="Genomic_DNA"/>
</dbReference>
<keyword evidence="3 8" id="KW-0540">Nuclease</keyword>
<evidence type="ECO:0000256" key="7">
    <source>
        <dbReference type="ARBA" id="ARBA00022833"/>
    </source>
</evidence>
<dbReference type="InterPro" id="IPR007175">
    <property type="entry name" value="Rpr2/Snm1/Rpp21"/>
</dbReference>
<dbReference type="PANTHER" id="PTHR14742:SF0">
    <property type="entry name" value="RIBONUCLEASE P PROTEIN SUBUNIT P21"/>
    <property type="match status" value="1"/>
</dbReference>
<dbReference type="Gene3D" id="6.20.50.20">
    <property type="match status" value="1"/>
</dbReference>
<dbReference type="EC" id="3.1.26.5" evidence="8"/>
<dbReference type="GeneID" id="13796294"/>
<feature type="binding site" evidence="8">
    <location>
        <position position="58"/>
    </location>
    <ligand>
        <name>Zn(2+)</name>
        <dbReference type="ChEBI" id="CHEBI:29105"/>
    </ligand>
</feature>
<evidence type="ECO:0000256" key="8">
    <source>
        <dbReference type="HAMAP-Rule" id="MF_00757"/>
    </source>
</evidence>
<dbReference type="RefSeq" id="WP_015017641.1">
    <property type="nucleotide sequence ID" value="NC_018719.1"/>
</dbReference>
<dbReference type="Pfam" id="PF04032">
    <property type="entry name" value="Rpr2"/>
    <property type="match status" value="1"/>
</dbReference>
<dbReference type="InParanoid" id="K0IE23"/>
<organism evidence="9 10">
    <name type="scientific">Nitrososphaera gargensis (strain Ga9.2)</name>
    <dbReference type="NCBI Taxonomy" id="1237085"/>
    <lineage>
        <taxon>Archaea</taxon>
        <taxon>Nitrososphaerota</taxon>
        <taxon>Nitrososphaeria</taxon>
        <taxon>Nitrososphaerales</taxon>
        <taxon>Nitrososphaeraceae</taxon>
        <taxon>Nitrososphaera</taxon>
    </lineage>
</organism>
<keyword evidence="6 8" id="KW-0378">Hydrolase</keyword>
<protein>
    <recommendedName>
        <fullName evidence="8">Ribonuclease P protein component 4</fullName>
        <shortName evidence="8">RNase P component 4</shortName>
        <ecNumber evidence="8">3.1.26.5</ecNumber>
    </recommendedName>
    <alternativeName>
        <fullName evidence="8">Rpp21</fullName>
    </alternativeName>
</protein>
<keyword evidence="4 8" id="KW-0479">Metal-binding</keyword>
<accession>K0IE23</accession>
<evidence type="ECO:0000256" key="2">
    <source>
        <dbReference type="ARBA" id="ARBA00022694"/>
    </source>
</evidence>
<dbReference type="GO" id="GO:0005737">
    <property type="term" value="C:cytoplasm"/>
    <property type="evidence" value="ECO:0007669"/>
    <property type="project" value="UniProtKB-SubCell"/>
</dbReference>
<dbReference type="GO" id="GO:0008270">
    <property type="term" value="F:zinc ion binding"/>
    <property type="evidence" value="ECO:0007669"/>
    <property type="project" value="UniProtKB-UniRule"/>
</dbReference>
<comment type="cofactor">
    <cofactor evidence="8">
        <name>Zn(2+)</name>
        <dbReference type="ChEBI" id="CHEBI:29105"/>
    </cofactor>
    <text evidence="8">Binds 1 zinc ion per subunit.</text>
</comment>
<evidence type="ECO:0000256" key="4">
    <source>
        <dbReference type="ARBA" id="ARBA00022723"/>
    </source>
</evidence>
<comment type="similarity">
    <text evidence="8">Belongs to the eukaryotic/archaeal RNase P protein component 4 family.</text>
</comment>
<dbReference type="STRING" id="1237085.Ngar_c01180"/>
<evidence type="ECO:0000313" key="10">
    <source>
        <dbReference type="Proteomes" id="UP000008037"/>
    </source>
</evidence>
<dbReference type="InterPro" id="IPR016432">
    <property type="entry name" value="RNP4"/>
</dbReference>
<reference evidence="9 10" key="1">
    <citation type="journal article" date="2012" name="Environ. Microbiol.">
        <title>The genome of the ammonia-oxidizing Candidatus Nitrososphaera gargensis: insights into metabolic versatility and environmental adaptations.</title>
        <authorList>
            <person name="Spang A."/>
            <person name="Poehlein A."/>
            <person name="Offre P."/>
            <person name="Zumbragel S."/>
            <person name="Haider S."/>
            <person name="Rychlik N."/>
            <person name="Nowka B."/>
            <person name="Schmeisser C."/>
            <person name="Lebedeva E.V."/>
            <person name="Rattei T."/>
            <person name="Bohm C."/>
            <person name="Schmid M."/>
            <person name="Galushko A."/>
            <person name="Hatzenpichler R."/>
            <person name="Weinmaier T."/>
            <person name="Daniel R."/>
            <person name="Schleper C."/>
            <person name="Spieck E."/>
            <person name="Streit W."/>
            <person name="Wagner M."/>
        </authorList>
    </citation>
    <scope>NUCLEOTIDE SEQUENCE [LARGE SCALE GENOMIC DNA]</scope>
    <source>
        <strain evidence="10">Ga9.2</strain>
    </source>
</reference>
<dbReference type="Gene3D" id="1.20.5.420">
    <property type="entry name" value="Immunoglobulin FC, subunit C"/>
    <property type="match status" value="1"/>
</dbReference>
<keyword evidence="5 8" id="KW-0255">Endonuclease</keyword>
<feature type="binding site" evidence="8">
    <location>
        <position position="88"/>
    </location>
    <ligand>
        <name>Zn(2+)</name>
        <dbReference type="ChEBI" id="CHEBI:29105"/>
    </ligand>
</feature>
<name>K0IE23_NITGG</name>
<keyword evidence="10" id="KW-1185">Reference proteome</keyword>
<sequence length="105" mass="12227">MVRRQTKKEIAKERIDILVKSALKEKDEALAARQAQQAKKIAMRFRVRLPYEARQLYCKKCKAFIVPGRGARVRVGSRAKTRAIRITCLRCGHTYRKILGWNKDL</sequence>
<evidence type="ECO:0000256" key="6">
    <source>
        <dbReference type="ARBA" id="ARBA00022801"/>
    </source>
</evidence>
<dbReference type="GO" id="GO:0004526">
    <property type="term" value="F:ribonuclease P activity"/>
    <property type="evidence" value="ECO:0007669"/>
    <property type="project" value="UniProtKB-UniRule"/>
</dbReference>
<evidence type="ECO:0000256" key="1">
    <source>
        <dbReference type="ARBA" id="ARBA00022490"/>
    </source>
</evidence>
<comment type="catalytic activity">
    <reaction evidence="8">
        <text>Endonucleolytic cleavage of RNA, removing 5'-extranucleotides from tRNA precursor.</text>
        <dbReference type="EC" id="3.1.26.5"/>
    </reaction>
</comment>
<keyword evidence="7 8" id="KW-0862">Zinc</keyword>
<feature type="binding site" evidence="8">
    <location>
        <position position="91"/>
    </location>
    <ligand>
        <name>Zn(2+)</name>
        <dbReference type="ChEBI" id="CHEBI:29105"/>
    </ligand>
</feature>
<dbReference type="PIRSF" id="PIRSF004878">
    <property type="entry name" value="RNase_P_4"/>
    <property type="match status" value="1"/>
</dbReference>
<dbReference type="HOGENOM" id="CLU_079140_3_1_2"/>
<evidence type="ECO:0000256" key="3">
    <source>
        <dbReference type="ARBA" id="ARBA00022722"/>
    </source>
</evidence>
<gene>
    <name evidence="8" type="primary">rnp4</name>
    <name evidence="9" type="ordered locus">Ngar_c01180</name>
</gene>
<dbReference type="GO" id="GO:0030677">
    <property type="term" value="C:ribonuclease P complex"/>
    <property type="evidence" value="ECO:0007669"/>
    <property type="project" value="UniProtKB-UniRule"/>
</dbReference>
<dbReference type="HAMAP" id="MF_00757">
    <property type="entry name" value="RNase_P_4"/>
    <property type="match status" value="1"/>
</dbReference>
<dbReference type="GO" id="GO:0001682">
    <property type="term" value="P:tRNA 5'-leader removal"/>
    <property type="evidence" value="ECO:0007669"/>
    <property type="project" value="UniProtKB-UniRule"/>
</dbReference>